<accession>A0A392R9I9</accession>
<evidence type="ECO:0000313" key="1">
    <source>
        <dbReference type="EMBL" id="MCI33273.1"/>
    </source>
</evidence>
<reference evidence="1 2" key="1">
    <citation type="journal article" date="2018" name="Front. Plant Sci.">
        <title>Red Clover (Trifolium pratense) and Zigzag Clover (T. medium) - A Picture of Genomic Similarities and Differences.</title>
        <authorList>
            <person name="Dluhosova J."/>
            <person name="Istvanek J."/>
            <person name="Nedelnik J."/>
            <person name="Repkova J."/>
        </authorList>
    </citation>
    <scope>NUCLEOTIDE SEQUENCE [LARGE SCALE GENOMIC DNA]</scope>
    <source>
        <strain evidence="2">cv. 10/8</strain>
        <tissue evidence="1">Leaf</tissue>
    </source>
</reference>
<protein>
    <submittedName>
        <fullName evidence="1">Uncharacterized protein</fullName>
    </submittedName>
</protein>
<keyword evidence="2" id="KW-1185">Reference proteome</keyword>
<dbReference type="EMBL" id="LXQA010203062">
    <property type="protein sequence ID" value="MCI33273.1"/>
    <property type="molecule type" value="Genomic_DNA"/>
</dbReference>
<organism evidence="1 2">
    <name type="scientific">Trifolium medium</name>
    <dbReference type="NCBI Taxonomy" id="97028"/>
    <lineage>
        <taxon>Eukaryota</taxon>
        <taxon>Viridiplantae</taxon>
        <taxon>Streptophyta</taxon>
        <taxon>Embryophyta</taxon>
        <taxon>Tracheophyta</taxon>
        <taxon>Spermatophyta</taxon>
        <taxon>Magnoliopsida</taxon>
        <taxon>eudicotyledons</taxon>
        <taxon>Gunneridae</taxon>
        <taxon>Pentapetalae</taxon>
        <taxon>rosids</taxon>
        <taxon>fabids</taxon>
        <taxon>Fabales</taxon>
        <taxon>Fabaceae</taxon>
        <taxon>Papilionoideae</taxon>
        <taxon>50 kb inversion clade</taxon>
        <taxon>NPAAA clade</taxon>
        <taxon>Hologalegina</taxon>
        <taxon>IRL clade</taxon>
        <taxon>Trifolieae</taxon>
        <taxon>Trifolium</taxon>
    </lineage>
</organism>
<name>A0A392R9I9_9FABA</name>
<dbReference type="AlphaFoldDB" id="A0A392R9I9"/>
<sequence length="37" mass="3962">MGRDPPQSTLDTATWCIVGQTALKAASSKEAKHESVF</sequence>
<comment type="caution">
    <text evidence="1">The sequence shown here is derived from an EMBL/GenBank/DDBJ whole genome shotgun (WGS) entry which is preliminary data.</text>
</comment>
<evidence type="ECO:0000313" key="2">
    <source>
        <dbReference type="Proteomes" id="UP000265520"/>
    </source>
</evidence>
<proteinExistence type="predicted"/>
<dbReference type="Proteomes" id="UP000265520">
    <property type="component" value="Unassembled WGS sequence"/>
</dbReference>